<dbReference type="SFLD" id="SFLDS00003">
    <property type="entry name" value="Haloacid_Dehalogenase"/>
    <property type="match status" value="1"/>
</dbReference>
<sequence length="260" mass="29533">MKFVVSDLDGTLLHSHNIVSEYTIRTIDKLVKKNVNFAIATGRGQQGVQDILKQLGINPYLICNNGANIYTPEGECILDKRIPKKIVTEILKEIRKNNLFYSAFLNEFYFHSKDEPVEDFTSRPLFTEVAVEKEEDIPDLNKIIVSDDNPKVLIELVNILKNKFSHLVEIMLSQPTCIDIAPKNCTKGTGIENLARIFNLTPDDFMAFGDGENDLDMLKTVGHPVIMENSQELLKDFFSNVTLSNKEDGVARYLEKFFNL</sequence>
<reference evidence="1 2" key="1">
    <citation type="submission" date="2018-08" db="EMBL/GenBank/DDBJ databases">
        <title>A genome reference for cultivated species of the human gut microbiota.</title>
        <authorList>
            <person name="Zou Y."/>
            <person name="Xue W."/>
            <person name="Luo G."/>
        </authorList>
    </citation>
    <scope>NUCLEOTIDE SEQUENCE [LARGE SCALE GENOMIC DNA]</scope>
    <source>
        <strain evidence="1 2">AM25-1</strain>
    </source>
</reference>
<dbReference type="GO" id="GO:0005829">
    <property type="term" value="C:cytosol"/>
    <property type="evidence" value="ECO:0007669"/>
    <property type="project" value="TreeGrafter"/>
</dbReference>
<dbReference type="Proteomes" id="UP000284676">
    <property type="component" value="Unassembled WGS sequence"/>
</dbReference>
<dbReference type="GO" id="GO:0000287">
    <property type="term" value="F:magnesium ion binding"/>
    <property type="evidence" value="ECO:0007669"/>
    <property type="project" value="TreeGrafter"/>
</dbReference>
<evidence type="ECO:0000313" key="1">
    <source>
        <dbReference type="EMBL" id="RHF73032.1"/>
    </source>
</evidence>
<dbReference type="SFLD" id="SFLDG01144">
    <property type="entry name" value="C2.B.4:_PGP_Like"/>
    <property type="match status" value="1"/>
</dbReference>
<dbReference type="Gene3D" id="3.30.1240.10">
    <property type="match status" value="1"/>
</dbReference>
<dbReference type="GO" id="GO:0016791">
    <property type="term" value="F:phosphatase activity"/>
    <property type="evidence" value="ECO:0007669"/>
    <property type="project" value="TreeGrafter"/>
</dbReference>
<dbReference type="PROSITE" id="PS01229">
    <property type="entry name" value="COF_2"/>
    <property type="match status" value="1"/>
</dbReference>
<dbReference type="CDD" id="cd07516">
    <property type="entry name" value="HAD_Pase"/>
    <property type="match status" value="1"/>
</dbReference>
<dbReference type="PANTHER" id="PTHR10000:SF8">
    <property type="entry name" value="HAD SUPERFAMILY HYDROLASE-LIKE, TYPE 3"/>
    <property type="match status" value="1"/>
</dbReference>
<name>A0A414PXF6_FUSMR</name>
<accession>A0A414PXF6</accession>
<dbReference type="PANTHER" id="PTHR10000">
    <property type="entry name" value="PHOSPHOSERINE PHOSPHATASE"/>
    <property type="match status" value="1"/>
</dbReference>
<dbReference type="Gene3D" id="3.40.50.1000">
    <property type="entry name" value="HAD superfamily/HAD-like"/>
    <property type="match status" value="1"/>
</dbReference>
<dbReference type="Pfam" id="PF08282">
    <property type="entry name" value="Hydrolase_3"/>
    <property type="match status" value="1"/>
</dbReference>
<dbReference type="NCBIfam" id="TIGR00099">
    <property type="entry name" value="Cof-subfamily"/>
    <property type="match status" value="1"/>
</dbReference>
<dbReference type="NCBIfam" id="TIGR01484">
    <property type="entry name" value="HAD-SF-IIB"/>
    <property type="match status" value="1"/>
</dbReference>
<keyword evidence="1" id="KW-0378">Hydrolase</keyword>
<dbReference type="SFLD" id="SFLDG01140">
    <property type="entry name" value="C2.B:_Phosphomannomutase_and_P"/>
    <property type="match status" value="1"/>
</dbReference>
<dbReference type="InterPro" id="IPR006379">
    <property type="entry name" value="HAD-SF_hydro_IIB"/>
</dbReference>
<comment type="caution">
    <text evidence="1">The sequence shown here is derived from an EMBL/GenBank/DDBJ whole genome shotgun (WGS) entry which is preliminary data.</text>
</comment>
<organism evidence="1 2">
    <name type="scientific">Fusobacterium mortiferum</name>
    <dbReference type="NCBI Taxonomy" id="850"/>
    <lineage>
        <taxon>Bacteria</taxon>
        <taxon>Fusobacteriati</taxon>
        <taxon>Fusobacteriota</taxon>
        <taxon>Fusobacteriia</taxon>
        <taxon>Fusobacteriales</taxon>
        <taxon>Fusobacteriaceae</taxon>
        <taxon>Fusobacterium</taxon>
    </lineage>
</organism>
<dbReference type="InterPro" id="IPR000150">
    <property type="entry name" value="Cof"/>
</dbReference>
<dbReference type="EMBL" id="QRHL01000006">
    <property type="protein sequence ID" value="RHF73032.1"/>
    <property type="molecule type" value="Genomic_DNA"/>
</dbReference>
<dbReference type="RefSeq" id="WP_118234266.1">
    <property type="nucleotide sequence ID" value="NZ_QRHL01000006.1"/>
</dbReference>
<gene>
    <name evidence="1" type="ORF">DW663_05780</name>
</gene>
<dbReference type="InterPro" id="IPR023214">
    <property type="entry name" value="HAD_sf"/>
</dbReference>
<protein>
    <submittedName>
        <fullName evidence="1">HAD family hydrolase</fullName>
    </submittedName>
</protein>
<dbReference type="AlphaFoldDB" id="A0A414PXF6"/>
<dbReference type="InterPro" id="IPR036412">
    <property type="entry name" value="HAD-like_sf"/>
</dbReference>
<dbReference type="SUPFAM" id="SSF56784">
    <property type="entry name" value="HAD-like"/>
    <property type="match status" value="1"/>
</dbReference>
<evidence type="ECO:0000313" key="2">
    <source>
        <dbReference type="Proteomes" id="UP000284676"/>
    </source>
</evidence>
<proteinExistence type="predicted"/>